<dbReference type="GeneID" id="20345649"/>
<feature type="region of interest" description="Disordered" evidence="1">
    <location>
        <begin position="1"/>
        <end position="32"/>
    </location>
</feature>
<gene>
    <name evidence="3" type="primary">20345649</name>
    <name evidence="2" type="ORF">GGTG_05191</name>
</gene>
<dbReference type="HOGENOM" id="CLU_036424_0_0_1"/>
<feature type="compositionally biased region" description="Polar residues" evidence="1">
    <location>
        <begin position="455"/>
        <end position="464"/>
    </location>
</feature>
<proteinExistence type="predicted"/>
<feature type="region of interest" description="Disordered" evidence="1">
    <location>
        <begin position="68"/>
        <end position="89"/>
    </location>
</feature>
<reference evidence="3" key="4">
    <citation type="journal article" date="2015" name="G3 (Bethesda)">
        <title>Genome sequences of three phytopathogenic species of the Magnaporthaceae family of fungi.</title>
        <authorList>
            <person name="Okagaki L.H."/>
            <person name="Nunes C.C."/>
            <person name="Sailsbery J."/>
            <person name="Clay B."/>
            <person name="Brown D."/>
            <person name="John T."/>
            <person name="Oh Y."/>
            <person name="Young N."/>
            <person name="Fitzgerald M."/>
            <person name="Haas B.J."/>
            <person name="Zeng Q."/>
            <person name="Young S."/>
            <person name="Adiconis X."/>
            <person name="Fan L."/>
            <person name="Levin J.Z."/>
            <person name="Mitchell T.K."/>
            <person name="Okubara P.A."/>
            <person name="Farman M.L."/>
            <person name="Kohn L.M."/>
            <person name="Birren B."/>
            <person name="Ma L.-J."/>
            <person name="Dean R.A."/>
        </authorList>
    </citation>
    <scope>NUCLEOTIDE SEQUENCE</scope>
    <source>
        <strain evidence="3">R3-111a-1</strain>
    </source>
</reference>
<feature type="region of interest" description="Disordered" evidence="1">
    <location>
        <begin position="101"/>
        <end position="185"/>
    </location>
</feature>
<feature type="compositionally biased region" description="Basic and acidic residues" evidence="1">
    <location>
        <begin position="158"/>
        <end position="169"/>
    </location>
</feature>
<feature type="compositionally biased region" description="Basic and acidic residues" evidence="1">
    <location>
        <begin position="101"/>
        <end position="118"/>
    </location>
</feature>
<reference evidence="3" key="5">
    <citation type="submission" date="2018-04" db="UniProtKB">
        <authorList>
            <consortium name="EnsemblFungi"/>
        </authorList>
    </citation>
    <scope>IDENTIFICATION</scope>
    <source>
        <strain evidence="3">R3-111a-1</strain>
    </source>
</reference>
<dbReference type="OrthoDB" id="5207413at2759"/>
<evidence type="ECO:0000313" key="4">
    <source>
        <dbReference type="Proteomes" id="UP000006039"/>
    </source>
</evidence>
<reference evidence="4" key="1">
    <citation type="submission" date="2010-07" db="EMBL/GenBank/DDBJ databases">
        <title>The genome sequence of Gaeumannomyces graminis var. tritici strain R3-111a-1.</title>
        <authorList>
            <consortium name="The Broad Institute Genome Sequencing Platform"/>
            <person name="Ma L.-J."/>
            <person name="Dead R."/>
            <person name="Young S."/>
            <person name="Zeng Q."/>
            <person name="Koehrsen M."/>
            <person name="Alvarado L."/>
            <person name="Berlin A."/>
            <person name="Chapman S.B."/>
            <person name="Chen Z."/>
            <person name="Freedman E."/>
            <person name="Gellesch M."/>
            <person name="Goldberg J."/>
            <person name="Griggs A."/>
            <person name="Gujja S."/>
            <person name="Heilman E.R."/>
            <person name="Heiman D."/>
            <person name="Hepburn T."/>
            <person name="Howarth C."/>
            <person name="Jen D."/>
            <person name="Larson L."/>
            <person name="Mehta T."/>
            <person name="Neiman D."/>
            <person name="Pearson M."/>
            <person name="Roberts A."/>
            <person name="Saif S."/>
            <person name="Shea T."/>
            <person name="Shenoy N."/>
            <person name="Sisk P."/>
            <person name="Stolte C."/>
            <person name="Sykes S."/>
            <person name="Walk T."/>
            <person name="White J."/>
            <person name="Yandava C."/>
            <person name="Haas B."/>
            <person name="Nusbaum C."/>
            <person name="Birren B."/>
        </authorList>
    </citation>
    <scope>NUCLEOTIDE SEQUENCE [LARGE SCALE GENOMIC DNA]</scope>
    <source>
        <strain evidence="4">R3-111a-1</strain>
    </source>
</reference>
<dbReference type="RefSeq" id="XP_009221254.1">
    <property type="nucleotide sequence ID" value="XM_009222990.1"/>
</dbReference>
<sequence length="493" mass="54151">MVAFWKTDPNTRMNDDPSRKPPPRRGHNFQRPQIYVHVEFGVSWTHGRVPNHHERTYRSKALKERGAYFPRHVPPPNTNYLEPTTVPYSIDDNELQAVYRRQQEEGRSREQPQQREQQHQAPVPRTVVAGSSQHAAQRSRPEREHGRNGSNAQLIDGDDGRLSRDDRSSLHGRGRSAPPPINESPWDVTAQAQAQASYYAADADPATPSAAQFAVAMPMGVPGIQAQGRSVSAGDERLWKQLPQPPTSYRLGEEGMPWDALSWPTGYEPDADPEHTASSYPGQHRMRQPDPGASSTSASNNMAANVTYMPYSPPVANIHVTSPQQTPPPVRRRGLPAGSGIPGEGRDLSALSVAMMTIDNGFENQWWNQGPREHTIVRTMPNTPVAGGGIDPAGGAVATPQDQWFVSPESARVQPRFHDLTAASLGWAVASPPAPRQPQLHLDTHNQRNRASHAASVSTGSIVSPMTPPDYARLGRTLSTRSEEAYLSGGRYA</sequence>
<accession>J3NV78</accession>
<evidence type="ECO:0000256" key="1">
    <source>
        <dbReference type="SAM" id="MobiDB-lite"/>
    </source>
</evidence>
<reference evidence="2" key="3">
    <citation type="submission" date="2010-09" db="EMBL/GenBank/DDBJ databases">
        <title>Annotation of Gaeumannomyces graminis var. tritici R3-111a-1.</title>
        <authorList>
            <consortium name="The Broad Institute Genome Sequencing Platform"/>
            <person name="Ma L.-J."/>
            <person name="Dead R."/>
            <person name="Young S.K."/>
            <person name="Zeng Q."/>
            <person name="Gargeya S."/>
            <person name="Fitzgerald M."/>
            <person name="Haas B."/>
            <person name="Abouelleil A."/>
            <person name="Alvarado L."/>
            <person name="Arachchi H.M."/>
            <person name="Berlin A."/>
            <person name="Brown A."/>
            <person name="Chapman S.B."/>
            <person name="Chen Z."/>
            <person name="Dunbar C."/>
            <person name="Freedman E."/>
            <person name="Gearin G."/>
            <person name="Gellesch M."/>
            <person name="Goldberg J."/>
            <person name="Griggs A."/>
            <person name="Gujja S."/>
            <person name="Heiman D."/>
            <person name="Howarth C."/>
            <person name="Larson L."/>
            <person name="Lui A."/>
            <person name="MacDonald P.J.P."/>
            <person name="Mehta T."/>
            <person name="Montmayeur A."/>
            <person name="Murphy C."/>
            <person name="Neiman D."/>
            <person name="Pearson M."/>
            <person name="Priest M."/>
            <person name="Roberts A."/>
            <person name="Saif S."/>
            <person name="Shea T."/>
            <person name="Shenoy N."/>
            <person name="Sisk P."/>
            <person name="Stolte C."/>
            <person name="Sykes S."/>
            <person name="Yandava C."/>
            <person name="Wortman J."/>
            <person name="Nusbaum C."/>
            <person name="Birren B."/>
        </authorList>
    </citation>
    <scope>NUCLEOTIDE SEQUENCE</scope>
    <source>
        <strain evidence="2">R3-111a-1</strain>
    </source>
</reference>
<organism evidence="2">
    <name type="scientific">Gaeumannomyces tritici (strain R3-111a-1)</name>
    <name type="common">Wheat and barley take-all root rot fungus</name>
    <name type="synonym">Gaeumannomyces graminis var. tritici</name>
    <dbReference type="NCBI Taxonomy" id="644352"/>
    <lineage>
        <taxon>Eukaryota</taxon>
        <taxon>Fungi</taxon>
        <taxon>Dikarya</taxon>
        <taxon>Ascomycota</taxon>
        <taxon>Pezizomycotina</taxon>
        <taxon>Sordariomycetes</taxon>
        <taxon>Sordariomycetidae</taxon>
        <taxon>Magnaporthales</taxon>
        <taxon>Magnaporthaceae</taxon>
        <taxon>Gaeumannomyces</taxon>
    </lineage>
</organism>
<dbReference type="VEuPathDB" id="FungiDB:GGTG_05191"/>
<name>J3NV78_GAET3</name>
<evidence type="ECO:0000313" key="2">
    <source>
        <dbReference type="EMBL" id="EJT75254.1"/>
    </source>
</evidence>
<dbReference type="EMBL" id="GL385397">
    <property type="protein sequence ID" value="EJT75254.1"/>
    <property type="molecule type" value="Genomic_DNA"/>
</dbReference>
<feature type="region of interest" description="Disordered" evidence="1">
    <location>
        <begin position="260"/>
        <end position="299"/>
    </location>
</feature>
<dbReference type="EnsemblFungi" id="EJT75254">
    <property type="protein sequence ID" value="EJT75254"/>
    <property type="gene ID" value="GGTG_05191"/>
</dbReference>
<dbReference type="eggNOG" id="ENOG502RR60">
    <property type="taxonomic scope" value="Eukaryota"/>
</dbReference>
<protein>
    <submittedName>
        <fullName evidence="2 3">Uncharacterized protein</fullName>
    </submittedName>
</protein>
<feature type="region of interest" description="Disordered" evidence="1">
    <location>
        <begin position="446"/>
        <end position="470"/>
    </location>
</feature>
<dbReference type="Proteomes" id="UP000006039">
    <property type="component" value="Unassembled WGS sequence"/>
</dbReference>
<evidence type="ECO:0000313" key="3">
    <source>
        <dbReference type="EnsemblFungi" id="EJT75254"/>
    </source>
</evidence>
<reference evidence="2" key="2">
    <citation type="submission" date="2010-07" db="EMBL/GenBank/DDBJ databases">
        <authorList>
            <consortium name="The Broad Institute Genome Sequencing Platform"/>
            <consortium name="Broad Institute Genome Sequencing Center for Infectious Disease"/>
            <person name="Ma L.-J."/>
            <person name="Dead R."/>
            <person name="Young S."/>
            <person name="Zeng Q."/>
            <person name="Koehrsen M."/>
            <person name="Alvarado L."/>
            <person name="Berlin A."/>
            <person name="Chapman S.B."/>
            <person name="Chen Z."/>
            <person name="Freedman E."/>
            <person name="Gellesch M."/>
            <person name="Goldberg J."/>
            <person name="Griggs A."/>
            <person name="Gujja S."/>
            <person name="Heilman E.R."/>
            <person name="Heiman D."/>
            <person name="Hepburn T."/>
            <person name="Howarth C."/>
            <person name="Jen D."/>
            <person name="Larson L."/>
            <person name="Mehta T."/>
            <person name="Neiman D."/>
            <person name="Pearson M."/>
            <person name="Roberts A."/>
            <person name="Saif S."/>
            <person name="Shea T."/>
            <person name="Shenoy N."/>
            <person name="Sisk P."/>
            <person name="Stolte C."/>
            <person name="Sykes S."/>
            <person name="Walk T."/>
            <person name="White J."/>
            <person name="Yandava C."/>
            <person name="Haas B."/>
            <person name="Nusbaum C."/>
            <person name="Birren B."/>
        </authorList>
    </citation>
    <scope>NUCLEOTIDE SEQUENCE</scope>
    <source>
        <strain evidence="2">R3-111a-1</strain>
    </source>
</reference>
<dbReference type="AlphaFoldDB" id="J3NV78"/>
<keyword evidence="4" id="KW-1185">Reference proteome</keyword>